<evidence type="ECO:0000313" key="1">
    <source>
        <dbReference type="EMBL" id="KAG4411838.1"/>
    </source>
</evidence>
<evidence type="ECO:0008006" key="3">
    <source>
        <dbReference type="Google" id="ProtNLM"/>
    </source>
</evidence>
<reference evidence="1" key="1">
    <citation type="submission" date="2021-02" db="EMBL/GenBank/DDBJ databases">
        <title>Genome sequence Cadophora malorum strain M34.</title>
        <authorList>
            <person name="Stefanovic E."/>
            <person name="Vu D."/>
            <person name="Scully C."/>
            <person name="Dijksterhuis J."/>
            <person name="Roader J."/>
            <person name="Houbraken J."/>
        </authorList>
    </citation>
    <scope>NUCLEOTIDE SEQUENCE</scope>
    <source>
        <strain evidence="1">M34</strain>
    </source>
</reference>
<organism evidence="1 2">
    <name type="scientific">Cadophora malorum</name>
    <dbReference type="NCBI Taxonomy" id="108018"/>
    <lineage>
        <taxon>Eukaryota</taxon>
        <taxon>Fungi</taxon>
        <taxon>Dikarya</taxon>
        <taxon>Ascomycota</taxon>
        <taxon>Pezizomycotina</taxon>
        <taxon>Leotiomycetes</taxon>
        <taxon>Helotiales</taxon>
        <taxon>Ploettnerulaceae</taxon>
        <taxon>Cadophora</taxon>
    </lineage>
</organism>
<dbReference type="EMBL" id="JAFJYH010000434">
    <property type="protein sequence ID" value="KAG4411838.1"/>
    <property type="molecule type" value="Genomic_DNA"/>
</dbReference>
<evidence type="ECO:0000313" key="2">
    <source>
        <dbReference type="Proteomes" id="UP000664132"/>
    </source>
</evidence>
<sequence length="355" mass="41067">MSDTMARLEVATELPLYTGYTFNPDKIAKIREKLPKPQGYKWLESYIDSLDPYEDWEQIVRCDTHFSFSPFFSSLAHSAMFIDVLQHPLGSSMVKFTGKIYTSHFGHSRNMDANGFTFSMMLEGLGSVEGSATVERLNRLHKSLWNRYREPFVDYGDHLIAAVKICLFPHRIREVFGLPPLPESRKIALLQWGRMLWSKMYGPEGPHPLDAFPKTWEEVVEYSQRYDARPFVRTQDGKDAGEALIKHFCWTSFPRPLWFVGREIVLMIISDAAMENMQLSPRRPWLASVIKKAVQFVFFIGALGPDPRTGLVDIIEQQEAKKQSRGFKDTPPRTSLNWLYAIFPIFVVWFTLRLV</sequence>
<proteinExistence type="predicted"/>
<gene>
    <name evidence="1" type="ORF">IFR04_015022</name>
</gene>
<dbReference type="Proteomes" id="UP000664132">
    <property type="component" value="Unassembled WGS sequence"/>
</dbReference>
<accession>A0A8H7W4C7</accession>
<protein>
    <recommendedName>
        <fullName evidence="3">ER-bound oxygenase mpaB/mpaB'/Rubber oxygenase catalytic domain-containing protein</fullName>
    </recommendedName>
</protein>
<comment type="caution">
    <text evidence="1">The sequence shown here is derived from an EMBL/GenBank/DDBJ whole genome shotgun (WGS) entry which is preliminary data.</text>
</comment>
<keyword evidence="2" id="KW-1185">Reference proteome</keyword>
<name>A0A8H7W4C7_9HELO</name>
<dbReference type="AlphaFoldDB" id="A0A8H7W4C7"/>
<dbReference type="OrthoDB" id="2821871at2759"/>